<protein>
    <submittedName>
        <fullName evidence="1">Uncharacterized protein</fullName>
    </submittedName>
</protein>
<dbReference type="RefSeq" id="WP_175011035.1">
    <property type="nucleotide sequence ID" value="NZ_CABVQN010000003.1"/>
</dbReference>
<dbReference type="EMBL" id="CABVQN010000003">
    <property type="protein sequence ID" value="VWC76066.1"/>
    <property type="molecule type" value="Genomic_DNA"/>
</dbReference>
<reference evidence="1 2" key="1">
    <citation type="submission" date="2019-09" db="EMBL/GenBank/DDBJ databases">
        <authorList>
            <person name="Depoorter E."/>
        </authorList>
    </citation>
    <scope>NUCLEOTIDE SEQUENCE [LARGE SCALE GENOMIC DNA]</scope>
    <source>
        <strain evidence="1">R-39750</strain>
    </source>
</reference>
<gene>
    <name evidence="1" type="ORF">BLA39750_00879</name>
</gene>
<name>A0A6P2V2D9_BURL3</name>
<sequence>MTTLTTNSNLASMYEQAGVFLNLDQAARAQSAWFKSFRDDKDVRSFFKKKSVLAKGTSLQVAVIAQIAHVVVSCIEDGEPDLAPTGSEVRELMKSATELATKLNSARPSWLIPEVRTRGFQEPLRKLQATPSIVPARTAGRLPMTQRRTFILRLAHAICEISDEIPVRFITAATARAWEETTERQVREVLTAEERDSIRALVKVKRRNLVDSENTAHLAVSRASVMPSRTSPKPDTRTDGQRLAQVLDIVNGFSDETAAIVLHDALTTAASELGIEPDLTGE</sequence>
<evidence type="ECO:0000313" key="1">
    <source>
        <dbReference type="EMBL" id="VWC76066.1"/>
    </source>
</evidence>
<accession>A0A6P2V2D9</accession>
<dbReference type="Proteomes" id="UP000494110">
    <property type="component" value="Unassembled WGS sequence"/>
</dbReference>
<dbReference type="AlphaFoldDB" id="A0A6P2V2D9"/>
<proteinExistence type="predicted"/>
<organism evidence="1 2">
    <name type="scientific">Burkholderia lata (strain ATCC 17760 / DSM 23089 / LMG 22485 / NCIMB 9086 / R18194 / 383)</name>
    <dbReference type="NCBI Taxonomy" id="482957"/>
    <lineage>
        <taxon>Bacteria</taxon>
        <taxon>Pseudomonadati</taxon>
        <taxon>Pseudomonadota</taxon>
        <taxon>Betaproteobacteria</taxon>
        <taxon>Burkholderiales</taxon>
        <taxon>Burkholderiaceae</taxon>
        <taxon>Burkholderia</taxon>
        <taxon>Burkholderia cepacia complex</taxon>
    </lineage>
</organism>
<evidence type="ECO:0000313" key="2">
    <source>
        <dbReference type="Proteomes" id="UP000494110"/>
    </source>
</evidence>